<keyword evidence="12" id="KW-1185">Reference proteome</keyword>
<dbReference type="EMBL" id="CTRP01000014">
    <property type="protein sequence ID" value="CQR74007.1"/>
    <property type="molecule type" value="Genomic_DNA"/>
</dbReference>
<comment type="similarity">
    <text evidence="2">Belongs to the YajC family.</text>
</comment>
<evidence type="ECO:0000256" key="2">
    <source>
        <dbReference type="ARBA" id="ARBA00006742"/>
    </source>
</evidence>
<evidence type="ECO:0000256" key="8">
    <source>
        <dbReference type="ARBA" id="ARBA00023010"/>
    </source>
</evidence>
<evidence type="ECO:0000256" key="7">
    <source>
        <dbReference type="ARBA" id="ARBA00022989"/>
    </source>
</evidence>
<dbReference type="PANTHER" id="PTHR33909">
    <property type="entry name" value="SEC TRANSLOCON ACCESSORY COMPLEX SUBUNIT YAJC"/>
    <property type="match status" value="1"/>
</dbReference>
<name>A0A0U1L2T1_9FIRM</name>
<keyword evidence="4" id="KW-1003">Cell membrane</keyword>
<dbReference type="PRINTS" id="PR01853">
    <property type="entry name" value="YAJCTRNLCASE"/>
</dbReference>
<keyword evidence="7 10" id="KW-1133">Transmembrane helix</keyword>
<evidence type="ECO:0000256" key="4">
    <source>
        <dbReference type="ARBA" id="ARBA00022475"/>
    </source>
</evidence>
<dbReference type="InterPro" id="IPR003849">
    <property type="entry name" value="Preprotein_translocase_YajC"/>
</dbReference>
<gene>
    <name evidence="11" type="ORF">SpAn4DRAFT_0469</name>
</gene>
<evidence type="ECO:0000256" key="3">
    <source>
        <dbReference type="ARBA" id="ARBA00022448"/>
    </source>
</evidence>
<evidence type="ECO:0000256" key="6">
    <source>
        <dbReference type="ARBA" id="ARBA00022927"/>
    </source>
</evidence>
<dbReference type="PANTHER" id="PTHR33909:SF1">
    <property type="entry name" value="SEC TRANSLOCON ACCESSORY COMPLEX SUBUNIT YAJC"/>
    <property type="match status" value="1"/>
</dbReference>
<evidence type="ECO:0000313" key="11">
    <source>
        <dbReference type="EMBL" id="CQR74007.1"/>
    </source>
</evidence>
<keyword evidence="3" id="KW-0813">Transport</keyword>
<proteinExistence type="inferred from homology"/>
<reference evidence="12" key="1">
    <citation type="submission" date="2015-03" db="EMBL/GenBank/DDBJ databases">
        <authorList>
            <person name="Nijsse Bart"/>
        </authorList>
    </citation>
    <scope>NUCLEOTIDE SEQUENCE [LARGE SCALE GENOMIC DNA]</scope>
</reference>
<keyword evidence="5 10" id="KW-0812">Transmembrane</keyword>
<accession>A0A0U1L2T1</accession>
<evidence type="ECO:0000313" key="12">
    <source>
        <dbReference type="Proteomes" id="UP000049855"/>
    </source>
</evidence>
<keyword evidence="6" id="KW-0653">Protein transport</keyword>
<dbReference type="AlphaFoldDB" id="A0A0U1L2T1"/>
<evidence type="ECO:0000256" key="1">
    <source>
        <dbReference type="ARBA" id="ARBA00004162"/>
    </source>
</evidence>
<keyword evidence="8" id="KW-0811">Translocation</keyword>
<dbReference type="SMART" id="SM01323">
    <property type="entry name" value="YajC"/>
    <property type="match status" value="1"/>
</dbReference>
<dbReference type="GO" id="GO:0015031">
    <property type="term" value="P:protein transport"/>
    <property type="evidence" value="ECO:0007669"/>
    <property type="project" value="UniProtKB-KW"/>
</dbReference>
<dbReference type="Pfam" id="PF02699">
    <property type="entry name" value="YajC"/>
    <property type="match status" value="1"/>
</dbReference>
<comment type="subcellular location">
    <subcellularLocation>
        <location evidence="1">Cell membrane</location>
        <topology evidence="1">Single-pass membrane protein</topology>
    </subcellularLocation>
</comment>
<keyword evidence="9 10" id="KW-0472">Membrane</keyword>
<feature type="transmembrane region" description="Helical" evidence="10">
    <location>
        <begin position="12"/>
        <end position="30"/>
    </location>
</feature>
<evidence type="ECO:0000256" key="9">
    <source>
        <dbReference type="ARBA" id="ARBA00023136"/>
    </source>
</evidence>
<evidence type="ECO:0000256" key="10">
    <source>
        <dbReference type="SAM" id="Phobius"/>
    </source>
</evidence>
<organism evidence="11 12">
    <name type="scientific">Sporomusa ovata</name>
    <dbReference type="NCBI Taxonomy" id="2378"/>
    <lineage>
        <taxon>Bacteria</taxon>
        <taxon>Bacillati</taxon>
        <taxon>Bacillota</taxon>
        <taxon>Negativicutes</taxon>
        <taxon>Selenomonadales</taxon>
        <taxon>Sporomusaceae</taxon>
        <taxon>Sporomusa</taxon>
    </lineage>
</organism>
<protein>
    <submittedName>
        <fullName evidence="11">Preprotein translocase subunit YajC (TC 3.A.5.1.1)</fullName>
    </submittedName>
</protein>
<dbReference type="NCBIfam" id="TIGR00739">
    <property type="entry name" value="yajC"/>
    <property type="match status" value="1"/>
</dbReference>
<sequence>MPALSPEIMQAIQASWPIVLMGVIFYFLLYRPQKKEQQRRKELLESLKKGERIVTIGGLYGTITALHEKTVTIKIADKVEVEIARTAVSHNQNQQKSE</sequence>
<evidence type="ECO:0000256" key="5">
    <source>
        <dbReference type="ARBA" id="ARBA00022692"/>
    </source>
</evidence>
<dbReference type="GO" id="GO:0005886">
    <property type="term" value="C:plasma membrane"/>
    <property type="evidence" value="ECO:0007669"/>
    <property type="project" value="UniProtKB-SubCell"/>
</dbReference>
<dbReference type="Proteomes" id="UP000049855">
    <property type="component" value="Unassembled WGS sequence"/>
</dbReference>
<dbReference type="RefSeq" id="WP_021170010.1">
    <property type="nucleotide sequence ID" value="NZ_CTRP01000014.1"/>
</dbReference>